<dbReference type="InterPro" id="IPR001633">
    <property type="entry name" value="EAL_dom"/>
</dbReference>
<dbReference type="InterPro" id="IPR043128">
    <property type="entry name" value="Rev_trsase/Diguanyl_cyclase"/>
</dbReference>
<dbReference type="SMART" id="SM00052">
    <property type="entry name" value="EAL"/>
    <property type="match status" value="1"/>
</dbReference>
<dbReference type="CDD" id="cd01948">
    <property type="entry name" value="EAL"/>
    <property type="match status" value="1"/>
</dbReference>
<feature type="domain" description="GGDEF" evidence="2">
    <location>
        <begin position="241"/>
        <end position="372"/>
    </location>
</feature>
<dbReference type="SMART" id="SM00267">
    <property type="entry name" value="GGDEF"/>
    <property type="match status" value="1"/>
</dbReference>
<protein>
    <submittedName>
        <fullName evidence="3">Phytochrome-like protein cph2</fullName>
    </submittedName>
</protein>
<keyword evidence="6" id="KW-1185">Reference proteome</keyword>
<name>A0A162LB38_9CLOT</name>
<reference evidence="4 6" key="2">
    <citation type="journal article" date="2016" name="Front. Microbiol.">
        <title>Industrial Acetogenic Biocatalysts: A Comparative Metabolic and Genomic Analysis.</title>
        <authorList>
            <person name="Bengelsdorf F."/>
            <person name="Poehlein A."/>
            <person name="Sonja S."/>
            <person name="Erz C."/>
            <person name="Hummel T."/>
            <person name="Hoffmeister S."/>
            <person name="Daniel R."/>
            <person name="Durre P."/>
        </authorList>
    </citation>
    <scope>NUCLEOTIDE SEQUENCE [LARGE SCALE GENOMIC DNA]</scope>
    <source>
        <strain evidence="4 6">PTA-10522</strain>
    </source>
</reference>
<reference evidence="3 5" key="1">
    <citation type="journal article" date="2015" name="Biotechnol. Bioeng.">
        <title>Genome sequence and phenotypic characterization of Caulobacter segnis.</title>
        <authorList>
            <person name="Patel S."/>
            <person name="Fletcher B."/>
            <person name="Scott D.C."/>
            <person name="Ely B."/>
        </authorList>
    </citation>
    <scope>NUCLEOTIDE SEQUENCE [LARGE SCALE GENOMIC DNA]</scope>
    <source>
        <strain evidence="3 5">PS02</strain>
    </source>
</reference>
<dbReference type="PROSITE" id="PS50883">
    <property type="entry name" value="EAL"/>
    <property type="match status" value="1"/>
</dbReference>
<dbReference type="Proteomes" id="UP000077384">
    <property type="component" value="Unassembled WGS sequence"/>
</dbReference>
<dbReference type="NCBIfam" id="TIGR00254">
    <property type="entry name" value="GGDEF"/>
    <property type="match status" value="1"/>
</dbReference>
<accession>A0A162LB38</accession>
<dbReference type="PATRIC" id="fig|1705578.3.peg.4012"/>
<dbReference type="SUPFAM" id="SSF141868">
    <property type="entry name" value="EAL domain-like"/>
    <property type="match status" value="1"/>
</dbReference>
<evidence type="ECO:0000313" key="5">
    <source>
        <dbReference type="Proteomes" id="UP000077384"/>
    </source>
</evidence>
<dbReference type="Pfam" id="PF10114">
    <property type="entry name" value="PocR"/>
    <property type="match status" value="1"/>
</dbReference>
<evidence type="ECO:0000313" key="3">
    <source>
        <dbReference type="EMBL" id="OAA93702.1"/>
    </source>
</evidence>
<dbReference type="Pfam" id="PF00563">
    <property type="entry name" value="EAL"/>
    <property type="match status" value="1"/>
</dbReference>
<dbReference type="InterPro" id="IPR029787">
    <property type="entry name" value="Nucleotide_cyclase"/>
</dbReference>
<dbReference type="FunFam" id="3.20.20.450:FF:000001">
    <property type="entry name" value="Cyclic di-GMP phosphodiesterase yahA"/>
    <property type="match status" value="1"/>
</dbReference>
<dbReference type="EMBL" id="LROR01000035">
    <property type="protein sequence ID" value="OBR95992.1"/>
    <property type="molecule type" value="Genomic_DNA"/>
</dbReference>
<dbReference type="Gene3D" id="3.20.20.450">
    <property type="entry name" value="EAL domain"/>
    <property type="match status" value="1"/>
</dbReference>
<comment type="caution">
    <text evidence="3">The sequence shown here is derived from an EMBL/GenBank/DDBJ whole genome shotgun (WGS) entry which is preliminary data.</text>
</comment>
<dbReference type="Gene3D" id="3.30.70.270">
    <property type="match status" value="1"/>
</dbReference>
<gene>
    <name evidence="3" type="primary">cph2_6</name>
    <name evidence="4" type="synonym">cph2_2</name>
    <name evidence="4" type="ORF">CLCOS_10810</name>
    <name evidence="3" type="ORF">WX73_03924</name>
</gene>
<dbReference type="Pfam" id="PF00990">
    <property type="entry name" value="GGDEF"/>
    <property type="match status" value="1"/>
</dbReference>
<dbReference type="InterPro" id="IPR035919">
    <property type="entry name" value="EAL_sf"/>
</dbReference>
<dbReference type="InterPro" id="IPR018771">
    <property type="entry name" value="PocR_dom"/>
</dbReference>
<proteinExistence type="predicted"/>
<dbReference type="CDD" id="cd01949">
    <property type="entry name" value="GGDEF"/>
    <property type="match status" value="1"/>
</dbReference>
<dbReference type="AlphaFoldDB" id="A0A162LB38"/>
<feature type="domain" description="EAL" evidence="1">
    <location>
        <begin position="381"/>
        <end position="635"/>
    </location>
</feature>
<dbReference type="PANTHER" id="PTHR44757:SF2">
    <property type="entry name" value="BIOFILM ARCHITECTURE MAINTENANCE PROTEIN MBAA"/>
    <property type="match status" value="1"/>
</dbReference>
<evidence type="ECO:0000313" key="6">
    <source>
        <dbReference type="Proteomes" id="UP000093694"/>
    </source>
</evidence>
<dbReference type="EMBL" id="LITQ01000010">
    <property type="protein sequence ID" value="OAA93702.1"/>
    <property type="molecule type" value="Genomic_DNA"/>
</dbReference>
<dbReference type="SUPFAM" id="SSF55073">
    <property type="entry name" value="Nucleotide cyclase"/>
    <property type="match status" value="1"/>
</dbReference>
<dbReference type="PROSITE" id="PS50887">
    <property type="entry name" value="GGDEF"/>
    <property type="match status" value="1"/>
</dbReference>
<dbReference type="RefSeq" id="WP_242866896.1">
    <property type="nucleotide sequence ID" value="NZ_LITQ01000010.1"/>
</dbReference>
<dbReference type="PANTHER" id="PTHR44757">
    <property type="entry name" value="DIGUANYLATE CYCLASE DGCP"/>
    <property type="match status" value="1"/>
</dbReference>
<evidence type="ECO:0000259" key="2">
    <source>
        <dbReference type="PROSITE" id="PS50887"/>
    </source>
</evidence>
<dbReference type="InterPro" id="IPR052155">
    <property type="entry name" value="Biofilm_reg_signaling"/>
</dbReference>
<sequence length="635" mass="73455">MRMKVGAHMAFVLADMINISELKNLMERFYSITSIACYVKDISGEILNINSQKYIHIFDKLGDNKKEEYILNQIRNESKIGIFKGYGNLVYIGIPITINEEHIGTIFLNPVFIEKSDKDCFKVKFEESNFDERKYKLLIKNTPVISERYIEKITQFFHYGLILAQKTEDGFIMDLDTNKKLNQSYVELFGIYEQLCASERQLRSKYDGIKKLAYYDQLTNLPNWNLFKKEVEKRIEKKSEDNFSIFQIDLDNFKNINDIFGYEYGDKLLTKTGEVLSQLHLGMVARMGGSEFLILKNGYDNKQHLESIAQCMINTISGLWNIDGTETLISVTVGITVYPSDGEEVATLLRNADIALNRTKLLGKNSYKLFEKSMYNEILKKVEMEKELRKAIKNNEFILYYQPQVDMENTKVVGFEALIRWNSPKLGWVMPLEFINLAEETGLIIPIGEWVLKTACSQNKMWKDNGYSYDFISINVSPIQLKDDNFVYTVKKVLEETELKPEYLEIEITENVMMESLESNLKVINELKNMGVKVALDDFGSGYSSLNYLKSIPINTLKIDKTFIDGICSDYYEDIITEEIIKLAHRMKLEVVAEGVEEENQIKSLKGKNCNKIQGYYFGKPMPSEDIKAFLKKQL</sequence>
<dbReference type="Proteomes" id="UP000093694">
    <property type="component" value="Unassembled WGS sequence"/>
</dbReference>
<dbReference type="InterPro" id="IPR000160">
    <property type="entry name" value="GGDEF_dom"/>
</dbReference>
<organism evidence="3 5">
    <name type="scientific">Clostridium coskatii</name>
    <dbReference type="NCBI Taxonomy" id="1705578"/>
    <lineage>
        <taxon>Bacteria</taxon>
        <taxon>Bacillati</taxon>
        <taxon>Bacillota</taxon>
        <taxon>Clostridia</taxon>
        <taxon>Eubacteriales</taxon>
        <taxon>Clostridiaceae</taxon>
        <taxon>Clostridium</taxon>
    </lineage>
</organism>
<evidence type="ECO:0000313" key="4">
    <source>
        <dbReference type="EMBL" id="OBR95992.1"/>
    </source>
</evidence>
<evidence type="ECO:0000259" key="1">
    <source>
        <dbReference type="PROSITE" id="PS50883"/>
    </source>
</evidence>